<dbReference type="Proteomes" id="UP000630615">
    <property type="component" value="Unassembled WGS sequence"/>
</dbReference>
<keyword evidence="1" id="KW-1133">Transmembrane helix</keyword>
<organism evidence="2 3">
    <name type="scientific">Enterococcus wangshanyuanii</name>
    <dbReference type="NCBI Taxonomy" id="2005703"/>
    <lineage>
        <taxon>Bacteria</taxon>
        <taxon>Bacillati</taxon>
        <taxon>Bacillota</taxon>
        <taxon>Bacilli</taxon>
        <taxon>Lactobacillales</taxon>
        <taxon>Enterococcaceae</taxon>
        <taxon>Enterococcus</taxon>
    </lineage>
</organism>
<protein>
    <submittedName>
        <fullName evidence="2">Uncharacterized protein</fullName>
    </submittedName>
</protein>
<accession>A0ABQ1NG14</accession>
<reference evidence="3" key="1">
    <citation type="journal article" date="2019" name="Int. J. Syst. Evol. Microbiol.">
        <title>The Global Catalogue of Microorganisms (GCM) 10K type strain sequencing project: providing services to taxonomists for standard genome sequencing and annotation.</title>
        <authorList>
            <consortium name="The Broad Institute Genomics Platform"/>
            <consortium name="The Broad Institute Genome Sequencing Center for Infectious Disease"/>
            <person name="Wu L."/>
            <person name="Ma J."/>
        </authorList>
    </citation>
    <scope>NUCLEOTIDE SEQUENCE [LARGE SCALE GENOMIC DNA]</scope>
    <source>
        <strain evidence="3">CGMCC 1.15942</strain>
    </source>
</reference>
<evidence type="ECO:0000313" key="3">
    <source>
        <dbReference type="Proteomes" id="UP000630615"/>
    </source>
</evidence>
<sequence>MTFVHPFFMEVTKLLVKNSYLLANWISFFILLYYNYLTKKVIGDCLGGL</sequence>
<evidence type="ECO:0000256" key="1">
    <source>
        <dbReference type="SAM" id="Phobius"/>
    </source>
</evidence>
<comment type="caution">
    <text evidence="2">The sequence shown here is derived from an EMBL/GenBank/DDBJ whole genome shotgun (WGS) entry which is preliminary data.</text>
</comment>
<keyword evidence="1" id="KW-0472">Membrane</keyword>
<feature type="transmembrane region" description="Helical" evidence="1">
    <location>
        <begin position="20"/>
        <end position="37"/>
    </location>
</feature>
<proteinExistence type="predicted"/>
<keyword evidence="1" id="KW-0812">Transmembrane</keyword>
<name>A0ABQ1NG14_9ENTE</name>
<evidence type="ECO:0000313" key="2">
    <source>
        <dbReference type="EMBL" id="GGC75745.1"/>
    </source>
</evidence>
<gene>
    <name evidence="2" type="ORF">GCM10011573_01650</name>
</gene>
<dbReference type="EMBL" id="BMKI01000001">
    <property type="protein sequence ID" value="GGC75745.1"/>
    <property type="molecule type" value="Genomic_DNA"/>
</dbReference>
<keyword evidence="3" id="KW-1185">Reference proteome</keyword>